<evidence type="ECO:0000313" key="3">
    <source>
        <dbReference type="Proteomes" id="UP001362899"/>
    </source>
</evidence>
<accession>A0AAV5RKI5</accession>
<dbReference type="PANTHER" id="PTHR28158">
    <property type="entry name" value="37S RIBOSOMAL PROTEIN S35, MITOCHONDRIAL"/>
    <property type="match status" value="1"/>
</dbReference>
<feature type="region of interest" description="Disordered" evidence="1">
    <location>
        <begin position="223"/>
        <end position="255"/>
    </location>
</feature>
<feature type="compositionally biased region" description="Low complexity" evidence="1">
    <location>
        <begin position="234"/>
        <end position="246"/>
    </location>
</feature>
<dbReference type="GO" id="GO:0032543">
    <property type="term" value="P:mitochondrial translation"/>
    <property type="evidence" value="ECO:0007669"/>
    <property type="project" value="TreeGrafter"/>
</dbReference>
<protein>
    <submittedName>
        <fullName evidence="2">Mitochondrial 37S ribosomal protein</fullName>
    </submittedName>
</protein>
<evidence type="ECO:0000256" key="1">
    <source>
        <dbReference type="SAM" id="MobiDB-lite"/>
    </source>
</evidence>
<dbReference type="AlphaFoldDB" id="A0AAV5RKI5"/>
<sequence length="311" mass="35109">MTRAQLQLKSFLGKRNFKGLYTSNPLARTPEYTKFDSKKIYITSFPIRAQHRIDRKNVAWKQVFANENAVDSNQPFPENNFTKSNLLIGPELRKNILSSHASGKSVQEISFNYGITVPRISAVIKLEEARKKVSNMLNGPQKNIQKDVFKMARNMTALFEHIPTKDGRPVLRVSNLSEIPIQKETRQQLFVSIAETQPFGPVDAAKALNLEPAKDMLDRLTSNVSRDGSDKQSSKSSNKNNNSQSSTEPGKSPRAFYADRLEKDRFLYRFTDASVGRVGYHYGAAKDDQKSGRKVKYLPNGVPTYPPPEHS</sequence>
<evidence type="ECO:0000313" key="2">
    <source>
        <dbReference type="EMBL" id="GMM51668.1"/>
    </source>
</evidence>
<keyword evidence="3" id="KW-1185">Reference proteome</keyword>
<comment type="caution">
    <text evidence="2">The sequence shown here is derived from an EMBL/GenBank/DDBJ whole genome shotgun (WGS) entry which is preliminary data.</text>
</comment>
<reference evidence="2 3" key="1">
    <citation type="journal article" date="2023" name="Elife">
        <title>Identification of key yeast species and microbe-microbe interactions impacting larval growth of Drosophila in the wild.</title>
        <authorList>
            <person name="Mure A."/>
            <person name="Sugiura Y."/>
            <person name="Maeda R."/>
            <person name="Honda K."/>
            <person name="Sakurai N."/>
            <person name="Takahashi Y."/>
            <person name="Watada M."/>
            <person name="Katoh T."/>
            <person name="Gotoh A."/>
            <person name="Gotoh Y."/>
            <person name="Taniguchi I."/>
            <person name="Nakamura K."/>
            <person name="Hayashi T."/>
            <person name="Katayama T."/>
            <person name="Uemura T."/>
            <person name="Hattori Y."/>
        </authorList>
    </citation>
    <scope>NUCLEOTIDE SEQUENCE [LARGE SCALE GENOMIC DNA]</scope>
    <source>
        <strain evidence="2 3">SB-73</strain>
    </source>
</reference>
<dbReference type="InterPro" id="IPR021036">
    <property type="entry name" value="Ribosomal_mS45"/>
</dbReference>
<keyword evidence="2" id="KW-0687">Ribonucleoprotein</keyword>
<dbReference type="PANTHER" id="PTHR28158:SF1">
    <property type="entry name" value="SMALL RIBOSOMAL SUBUNIT PROTEIN MS45"/>
    <property type="match status" value="1"/>
</dbReference>
<feature type="region of interest" description="Disordered" evidence="1">
    <location>
        <begin position="280"/>
        <end position="311"/>
    </location>
</feature>
<dbReference type="GO" id="GO:0005763">
    <property type="term" value="C:mitochondrial small ribosomal subunit"/>
    <property type="evidence" value="ECO:0007669"/>
    <property type="project" value="TreeGrafter"/>
</dbReference>
<gene>
    <name evidence="2" type="ORF">DASB73_026310</name>
</gene>
<dbReference type="Proteomes" id="UP001362899">
    <property type="component" value="Unassembled WGS sequence"/>
</dbReference>
<dbReference type="EMBL" id="BTGC01000008">
    <property type="protein sequence ID" value="GMM51668.1"/>
    <property type="molecule type" value="Genomic_DNA"/>
</dbReference>
<dbReference type="GO" id="GO:0003735">
    <property type="term" value="F:structural constituent of ribosome"/>
    <property type="evidence" value="ECO:0007669"/>
    <property type="project" value="TreeGrafter"/>
</dbReference>
<name>A0AAV5RKI5_STABA</name>
<organism evidence="2 3">
    <name type="scientific">Starmerella bacillaris</name>
    <name type="common">Yeast</name>
    <name type="synonym">Candida zemplinina</name>
    <dbReference type="NCBI Taxonomy" id="1247836"/>
    <lineage>
        <taxon>Eukaryota</taxon>
        <taxon>Fungi</taxon>
        <taxon>Dikarya</taxon>
        <taxon>Ascomycota</taxon>
        <taxon>Saccharomycotina</taxon>
        <taxon>Dipodascomycetes</taxon>
        <taxon>Dipodascales</taxon>
        <taxon>Trichomonascaceae</taxon>
        <taxon>Starmerella</taxon>
    </lineage>
</organism>
<proteinExistence type="predicted"/>
<dbReference type="Pfam" id="PF12298">
    <property type="entry name" value="Bot1p"/>
    <property type="match status" value="1"/>
</dbReference>
<keyword evidence="2" id="KW-0689">Ribosomal protein</keyword>